<feature type="chain" id="PRO_5042132428" description="Imelysin-like domain-containing protein" evidence="1">
    <location>
        <begin position="21"/>
        <end position="386"/>
    </location>
</feature>
<feature type="signal peptide" evidence="1">
    <location>
        <begin position="1"/>
        <end position="20"/>
    </location>
</feature>
<sequence length="386" mass="42313">MRMGAFAIACVVGWSCGTSAFTFELNPTATARMEAEVGLDDKTIAFLNRLPAELRKQFVQMLKESLPLIDSSVQSYISQIDDVISSNIDQAACSATIPVNLFFDRATELVLPGDYKSKPVATLTKDLAEVVNGFSSGNPPSEFRIAYSDFLHRAATTACQVGLSAPTLLDIVGLQKAARPKWRVWSRLEGECQNADECMTWLRTTVMERVSQADSRDVALVTADTRFDKVEMPEELGFFEKLSGKFHPAPYEDAFVELFSITDGIRVAKKLRQASAEADFAAGVALINEAETKLTKAKKQLSNLDPSKNNLAISNAKAVSKVGVVVATAFANAKDAWPEIDERIEPEIVRYDELVKGASSAIKSAKANNTQINHRDIARDILRILQ</sequence>
<proteinExistence type="predicted"/>
<name>A0AAE5WP88_9HYPH</name>
<evidence type="ECO:0000313" key="2">
    <source>
        <dbReference type="EMBL" id="QAS79296.1"/>
    </source>
</evidence>
<evidence type="ECO:0000256" key="1">
    <source>
        <dbReference type="SAM" id="SignalP"/>
    </source>
</evidence>
<dbReference type="EMBL" id="CP034998">
    <property type="protein sequence ID" value="QAS79296.1"/>
    <property type="molecule type" value="Genomic_DNA"/>
</dbReference>
<gene>
    <name evidence="2" type="ORF">CO657_15015</name>
</gene>
<dbReference type="Proteomes" id="UP000220927">
    <property type="component" value="Chromosome"/>
</dbReference>
<dbReference type="AlphaFoldDB" id="A0AAE5WP88"/>
<keyword evidence="1" id="KW-0732">Signal</keyword>
<protein>
    <recommendedName>
        <fullName evidence="4">Imelysin-like domain-containing protein</fullName>
    </recommendedName>
</protein>
<organism evidence="2 3">
    <name type="scientific">Rhizobium acidisoli</name>
    <dbReference type="NCBI Taxonomy" id="1538158"/>
    <lineage>
        <taxon>Bacteria</taxon>
        <taxon>Pseudomonadati</taxon>
        <taxon>Pseudomonadota</taxon>
        <taxon>Alphaproteobacteria</taxon>
        <taxon>Hyphomicrobiales</taxon>
        <taxon>Rhizobiaceae</taxon>
        <taxon>Rhizobium/Agrobacterium group</taxon>
        <taxon>Rhizobium</taxon>
    </lineage>
</organism>
<dbReference type="RefSeq" id="WP_054182818.1">
    <property type="nucleotide sequence ID" value="NZ_CP034998.1"/>
</dbReference>
<keyword evidence="3" id="KW-1185">Reference proteome</keyword>
<accession>A0AAE5WP88</accession>
<evidence type="ECO:0000313" key="3">
    <source>
        <dbReference type="Proteomes" id="UP000220927"/>
    </source>
</evidence>
<dbReference type="KEGG" id="rad:CO657_15015"/>
<evidence type="ECO:0008006" key="4">
    <source>
        <dbReference type="Google" id="ProtNLM"/>
    </source>
</evidence>
<reference evidence="2 3" key="1">
    <citation type="submission" date="2019-01" db="EMBL/GenBank/DDBJ databases">
        <title>Genomic insights into the origins and evolution of symbiotic genes in the Phaseolus vulgaris microsymbionts.</title>
        <authorList>
            <person name="Tong W."/>
        </authorList>
    </citation>
    <scope>NUCLEOTIDE SEQUENCE [LARGE SCALE GENOMIC DNA]</scope>
    <source>
        <strain evidence="2 3">FH23</strain>
    </source>
</reference>